<dbReference type="PANTHER" id="PTHR11559">
    <property type="entry name" value="CARBOXYLESTERASE"/>
    <property type="match status" value="1"/>
</dbReference>
<dbReference type="AlphaFoldDB" id="A0A229RFE5"/>
<evidence type="ECO:0000259" key="2">
    <source>
        <dbReference type="Pfam" id="PF00135"/>
    </source>
</evidence>
<dbReference type="SUPFAM" id="SSF53474">
    <property type="entry name" value="alpha/beta-Hydrolases"/>
    <property type="match status" value="1"/>
</dbReference>
<proteinExistence type="predicted"/>
<comment type="caution">
    <text evidence="3">The sequence shown here is derived from an EMBL/GenBank/DDBJ whole genome shotgun (WGS) entry which is preliminary data.</text>
</comment>
<dbReference type="OrthoDB" id="4308422at2"/>
<dbReference type="Gene3D" id="3.40.50.1820">
    <property type="entry name" value="alpha/beta hydrolase"/>
    <property type="match status" value="2"/>
</dbReference>
<evidence type="ECO:0000256" key="1">
    <source>
        <dbReference type="SAM" id="MobiDB-lite"/>
    </source>
</evidence>
<sequence length="401" mass="42685">MTMTVRTGPIRYATAARFAPPVAVSEQTPSSGEISPQPPSRLDHVMGPPRERIPQGEDCLNLTISTPGLDDGHRPVLVWLHGGGFSSGGGLLEWYDGGALTAEGDLVVVGVNYRLGAFGYLYLDGVSPGNLGPADQLEALRWVRANIAAYGGDPDNVTVAGQSAGGISIRLLMEMPEARGLFRRAILQSAPLGLAARQPAHAAQVGRVFADALGSDPRTAGITEILAAHKETALTNLRLTGNPMEPAFVPVDTLDKGSFADNVSDLDVLYGWNADDMTAFPGAQGTDEIYAEPLAALGDRLRDAGAVVRSYRLDWRPEGSEFGATHCLELPLLLGTQRAWQDSPMLGKVPWPEVDAFGAALRAVWATFARTGTLDPTPVAGHPIRFGHDEWIGSQADHQSR</sequence>
<name>A0A229RFE5_AMYAL</name>
<dbReference type="InterPro" id="IPR029058">
    <property type="entry name" value="AB_hydrolase_fold"/>
</dbReference>
<dbReference type="InterPro" id="IPR050309">
    <property type="entry name" value="Type-B_Carboxylest/Lipase"/>
</dbReference>
<feature type="compositionally biased region" description="Polar residues" evidence="1">
    <location>
        <begin position="25"/>
        <end position="34"/>
    </location>
</feature>
<feature type="region of interest" description="Disordered" evidence="1">
    <location>
        <begin position="21"/>
        <end position="41"/>
    </location>
</feature>
<dbReference type="Pfam" id="PF00135">
    <property type="entry name" value="COesterase"/>
    <property type="match status" value="1"/>
</dbReference>
<evidence type="ECO:0000313" key="4">
    <source>
        <dbReference type="Proteomes" id="UP000215563"/>
    </source>
</evidence>
<dbReference type="Proteomes" id="UP000215563">
    <property type="component" value="Unassembled WGS sequence"/>
</dbReference>
<feature type="domain" description="Carboxylesterase type B" evidence="2">
    <location>
        <begin position="10"/>
        <end position="251"/>
    </location>
</feature>
<dbReference type="EMBL" id="NMQU01000104">
    <property type="protein sequence ID" value="OXM45376.1"/>
    <property type="molecule type" value="Genomic_DNA"/>
</dbReference>
<organism evidence="3 4">
    <name type="scientific">Amycolatopsis alba DSM 44262</name>
    <dbReference type="NCBI Taxonomy" id="1125972"/>
    <lineage>
        <taxon>Bacteria</taxon>
        <taxon>Bacillati</taxon>
        <taxon>Actinomycetota</taxon>
        <taxon>Actinomycetes</taxon>
        <taxon>Pseudonocardiales</taxon>
        <taxon>Pseudonocardiaceae</taxon>
        <taxon>Amycolatopsis</taxon>
    </lineage>
</organism>
<reference evidence="3 4" key="1">
    <citation type="submission" date="2017-07" db="EMBL/GenBank/DDBJ databases">
        <title>Amycolatopsis alba DSM 44262 Genome sequencing and assembly.</title>
        <authorList>
            <person name="Kaur N."/>
            <person name="Mayilraj S."/>
        </authorList>
    </citation>
    <scope>NUCLEOTIDE SEQUENCE [LARGE SCALE GENOMIC DNA]</scope>
    <source>
        <strain evidence="3 4">DSM 44262</strain>
    </source>
</reference>
<keyword evidence="4" id="KW-1185">Reference proteome</keyword>
<evidence type="ECO:0000313" key="3">
    <source>
        <dbReference type="EMBL" id="OXM45376.1"/>
    </source>
</evidence>
<gene>
    <name evidence="3" type="ORF">CFP75_30960</name>
</gene>
<dbReference type="InterPro" id="IPR002018">
    <property type="entry name" value="CarbesteraseB"/>
</dbReference>
<accession>A0A229RFE5</accession>
<protein>
    <submittedName>
        <fullName evidence="3">Carboxylesterase/lipase family protein</fullName>
    </submittedName>
</protein>